<feature type="transmembrane region" description="Helical" evidence="7">
    <location>
        <begin position="86"/>
        <end position="111"/>
    </location>
</feature>
<dbReference type="PANTHER" id="PTHR30193:SF37">
    <property type="entry name" value="INNER MEMBRANE ABC TRANSPORTER PERMEASE PROTEIN YCJO"/>
    <property type="match status" value="1"/>
</dbReference>
<evidence type="ECO:0000256" key="3">
    <source>
        <dbReference type="ARBA" id="ARBA00022475"/>
    </source>
</evidence>
<dbReference type="KEGG" id="alam:RT761_00857"/>
<evidence type="ECO:0000256" key="2">
    <source>
        <dbReference type="ARBA" id="ARBA00022448"/>
    </source>
</evidence>
<dbReference type="InterPro" id="IPR035906">
    <property type="entry name" value="MetI-like_sf"/>
</dbReference>
<keyword evidence="3" id="KW-1003">Cell membrane</keyword>
<evidence type="ECO:0000313" key="10">
    <source>
        <dbReference type="Proteomes" id="UP000594463"/>
    </source>
</evidence>
<dbReference type="Proteomes" id="UP000594463">
    <property type="component" value="Chromosome"/>
</dbReference>
<evidence type="ECO:0000256" key="5">
    <source>
        <dbReference type="ARBA" id="ARBA00022989"/>
    </source>
</evidence>
<dbReference type="SUPFAM" id="SSF161098">
    <property type="entry name" value="MetI-like"/>
    <property type="match status" value="1"/>
</dbReference>
<reference evidence="9 10" key="1">
    <citation type="journal article" date="2021" name="Nat. Commun.">
        <title>Isolation of a member of the candidate phylum Atribacteria reveals a unique cell membrane structure.</title>
        <authorList>
            <person name="Taiki K."/>
            <person name="Nobu M.K."/>
            <person name="Kusada H."/>
            <person name="Meng X.-Y."/>
            <person name="Hosoki N."/>
            <person name="Uematsu K."/>
            <person name="Yoshioka H."/>
            <person name="Kamagata Y."/>
            <person name="Tamaki H."/>
        </authorList>
    </citation>
    <scope>NUCLEOTIDE SEQUENCE [LARGE SCALE GENOMIC DNA]</scope>
    <source>
        <strain evidence="9 10">RT761</strain>
    </source>
</reference>
<evidence type="ECO:0000256" key="7">
    <source>
        <dbReference type="RuleBase" id="RU363032"/>
    </source>
</evidence>
<proteinExistence type="inferred from homology"/>
<sequence>MSRENSLTNKIVGFRNKRSTLSIKSSSAVLIIPATIIMGIVVIYPIITTVLMSFTDAPLVSLSKPSFVGMFNYSNWLMNLDFWRSFWITLLYTFGVTIGSYIIGLLTALLLNLNFPGRAILRGLILIPWAVPEVAAVMVWNWMFDYQFGIVNSLLSSPIGWVLDAAAAPWTVTVVTIWKQFPLATVIILAGLQAIPIERYEAAEVDGANSFQKFFNITIPGLKSVNIVLIMMLILYTFKRVTIVYLLTGGGPARATEILPVTTYLEAFKYFRLGSASAVGILSLILTLVITFIYSKMVTRGEA</sequence>
<dbReference type="InterPro" id="IPR000515">
    <property type="entry name" value="MetI-like"/>
</dbReference>
<evidence type="ECO:0000256" key="6">
    <source>
        <dbReference type="ARBA" id="ARBA00023136"/>
    </source>
</evidence>
<dbReference type="PROSITE" id="PS50928">
    <property type="entry name" value="ABC_TM1"/>
    <property type="match status" value="1"/>
</dbReference>
<evidence type="ECO:0000259" key="8">
    <source>
        <dbReference type="PROSITE" id="PS50928"/>
    </source>
</evidence>
<gene>
    <name evidence="9" type="primary">ycjO_4</name>
    <name evidence="9" type="ORF">RT761_00857</name>
</gene>
<dbReference type="RefSeq" id="WP_218112837.1">
    <property type="nucleotide sequence ID" value="NZ_CP065383.1"/>
</dbReference>
<keyword evidence="2 7" id="KW-0813">Transport</keyword>
<feature type="transmembrane region" description="Helical" evidence="7">
    <location>
        <begin position="217"/>
        <end position="238"/>
    </location>
</feature>
<comment type="subcellular location">
    <subcellularLocation>
        <location evidence="1 7">Cell membrane</location>
        <topology evidence="1 7">Multi-pass membrane protein</topology>
    </subcellularLocation>
</comment>
<organism evidence="9 10">
    <name type="scientific">Atribacter laminatus</name>
    <dbReference type="NCBI Taxonomy" id="2847778"/>
    <lineage>
        <taxon>Bacteria</taxon>
        <taxon>Pseudomonadati</taxon>
        <taxon>Atribacterota</taxon>
        <taxon>Atribacteria</taxon>
        <taxon>Atribacterales</taxon>
        <taxon>Atribacteraceae</taxon>
        <taxon>Atribacter</taxon>
    </lineage>
</organism>
<dbReference type="EMBL" id="CP065383">
    <property type="protein sequence ID" value="QPM67646.1"/>
    <property type="molecule type" value="Genomic_DNA"/>
</dbReference>
<keyword evidence="6 7" id="KW-0472">Membrane</keyword>
<dbReference type="PANTHER" id="PTHR30193">
    <property type="entry name" value="ABC TRANSPORTER PERMEASE PROTEIN"/>
    <property type="match status" value="1"/>
</dbReference>
<dbReference type="Pfam" id="PF00528">
    <property type="entry name" value="BPD_transp_1"/>
    <property type="match status" value="1"/>
</dbReference>
<keyword evidence="4 7" id="KW-0812">Transmembrane</keyword>
<dbReference type="InterPro" id="IPR051393">
    <property type="entry name" value="ABC_transporter_permease"/>
</dbReference>
<evidence type="ECO:0000256" key="1">
    <source>
        <dbReference type="ARBA" id="ARBA00004651"/>
    </source>
</evidence>
<dbReference type="SUPFAM" id="SSF160964">
    <property type="entry name" value="MalF N-terminal region-like"/>
    <property type="match status" value="1"/>
</dbReference>
<feature type="transmembrane region" description="Helical" evidence="7">
    <location>
        <begin position="177"/>
        <end position="197"/>
    </location>
</feature>
<dbReference type="AlphaFoldDB" id="A0A7T1AKM4"/>
<dbReference type="GO" id="GO:0055085">
    <property type="term" value="P:transmembrane transport"/>
    <property type="evidence" value="ECO:0007669"/>
    <property type="project" value="InterPro"/>
</dbReference>
<keyword evidence="5 7" id="KW-1133">Transmembrane helix</keyword>
<evidence type="ECO:0000313" key="9">
    <source>
        <dbReference type="EMBL" id="QPM67646.1"/>
    </source>
</evidence>
<dbReference type="CDD" id="cd06261">
    <property type="entry name" value="TM_PBP2"/>
    <property type="match status" value="1"/>
</dbReference>
<feature type="transmembrane region" description="Helical" evidence="7">
    <location>
        <begin position="123"/>
        <end position="143"/>
    </location>
</feature>
<name>A0A7T1AKM4_ATRLM</name>
<evidence type="ECO:0000256" key="4">
    <source>
        <dbReference type="ARBA" id="ARBA00022692"/>
    </source>
</evidence>
<feature type="transmembrane region" description="Helical" evidence="7">
    <location>
        <begin position="21"/>
        <end position="47"/>
    </location>
</feature>
<dbReference type="GO" id="GO:0005886">
    <property type="term" value="C:plasma membrane"/>
    <property type="evidence" value="ECO:0007669"/>
    <property type="project" value="UniProtKB-SubCell"/>
</dbReference>
<dbReference type="Gene3D" id="1.10.3720.10">
    <property type="entry name" value="MetI-like"/>
    <property type="match status" value="1"/>
</dbReference>
<protein>
    <submittedName>
        <fullName evidence="9">Inner membrane ABC transporter permease protein YcjO</fullName>
    </submittedName>
</protein>
<accession>A0A7T1AKM4</accession>
<comment type="similarity">
    <text evidence="7">Belongs to the binding-protein-dependent transport system permease family.</text>
</comment>
<keyword evidence="10" id="KW-1185">Reference proteome</keyword>
<feature type="domain" description="ABC transmembrane type-1" evidence="8">
    <location>
        <begin position="86"/>
        <end position="294"/>
    </location>
</feature>
<feature type="transmembrane region" description="Helical" evidence="7">
    <location>
        <begin position="270"/>
        <end position="294"/>
    </location>
</feature>